<proteinExistence type="predicted"/>
<protein>
    <submittedName>
        <fullName evidence="2">Uncharacterized protein</fullName>
    </submittedName>
</protein>
<reference evidence="2 3" key="1">
    <citation type="submission" date="2021-06" db="EMBL/GenBank/DDBJ databases">
        <title>Caerostris darwini draft genome.</title>
        <authorList>
            <person name="Kono N."/>
            <person name="Arakawa K."/>
        </authorList>
    </citation>
    <scope>NUCLEOTIDE SEQUENCE [LARGE SCALE GENOMIC DNA]</scope>
</reference>
<dbReference type="AlphaFoldDB" id="A0AAV4W5T8"/>
<evidence type="ECO:0000313" key="3">
    <source>
        <dbReference type="Proteomes" id="UP001054837"/>
    </source>
</evidence>
<evidence type="ECO:0000313" key="2">
    <source>
        <dbReference type="EMBL" id="GIY78067.1"/>
    </source>
</evidence>
<feature type="compositionally biased region" description="Basic and acidic residues" evidence="1">
    <location>
        <begin position="27"/>
        <end position="36"/>
    </location>
</feature>
<sequence length="100" mass="11325">MKKSQYLLSEEAQAAKMMSNVSGKSPKKFEKHDTATRHSHMQWRRLDEEIFLIRRADFMQLNSPVEAAELTLSSLKEKSLQTTLGIDPFHLLPGAVHCGA</sequence>
<keyword evidence="3" id="KW-1185">Reference proteome</keyword>
<feature type="region of interest" description="Disordered" evidence="1">
    <location>
        <begin position="17"/>
        <end position="38"/>
    </location>
</feature>
<dbReference type="EMBL" id="BPLQ01014200">
    <property type="protein sequence ID" value="GIY78067.1"/>
    <property type="molecule type" value="Genomic_DNA"/>
</dbReference>
<gene>
    <name evidence="2" type="ORF">CDAR_282821</name>
</gene>
<comment type="caution">
    <text evidence="2">The sequence shown here is derived from an EMBL/GenBank/DDBJ whole genome shotgun (WGS) entry which is preliminary data.</text>
</comment>
<name>A0AAV4W5T8_9ARAC</name>
<evidence type="ECO:0000256" key="1">
    <source>
        <dbReference type="SAM" id="MobiDB-lite"/>
    </source>
</evidence>
<accession>A0AAV4W5T8</accession>
<organism evidence="2 3">
    <name type="scientific">Caerostris darwini</name>
    <dbReference type="NCBI Taxonomy" id="1538125"/>
    <lineage>
        <taxon>Eukaryota</taxon>
        <taxon>Metazoa</taxon>
        <taxon>Ecdysozoa</taxon>
        <taxon>Arthropoda</taxon>
        <taxon>Chelicerata</taxon>
        <taxon>Arachnida</taxon>
        <taxon>Araneae</taxon>
        <taxon>Araneomorphae</taxon>
        <taxon>Entelegynae</taxon>
        <taxon>Araneoidea</taxon>
        <taxon>Araneidae</taxon>
        <taxon>Caerostris</taxon>
    </lineage>
</organism>
<dbReference type="Proteomes" id="UP001054837">
    <property type="component" value="Unassembled WGS sequence"/>
</dbReference>